<dbReference type="GO" id="GO:0000492">
    <property type="term" value="P:box C/D snoRNP assembly"/>
    <property type="evidence" value="ECO:0007669"/>
    <property type="project" value="InterPro"/>
</dbReference>
<organism evidence="2 3">
    <name type="scientific">Smittium simulii</name>
    <dbReference type="NCBI Taxonomy" id="133385"/>
    <lineage>
        <taxon>Eukaryota</taxon>
        <taxon>Fungi</taxon>
        <taxon>Fungi incertae sedis</taxon>
        <taxon>Zoopagomycota</taxon>
        <taxon>Kickxellomycotina</taxon>
        <taxon>Harpellomycetes</taxon>
        <taxon>Harpellales</taxon>
        <taxon>Legeriomycetaceae</taxon>
        <taxon>Smittium</taxon>
    </lineage>
</organism>
<dbReference type="Proteomes" id="UP000245383">
    <property type="component" value="Unassembled WGS sequence"/>
</dbReference>
<evidence type="ECO:0000256" key="1">
    <source>
        <dbReference type="SAM" id="MobiDB-lite"/>
    </source>
</evidence>
<sequence>MKIEKSNTKKNSKAKSKKKTSLKQPNETKTVTVSKELLALESQEEKTDLFQTLINSKPLDFSTQLNITDKKEEFKTTAIQPPSALLDRLNSFLPLISKENDMLKDKNILEAKIMDINENTETQGQYIQLDLGLGVYDIKKEDTDKFVGCEEVELDGNVSDASGSSIEIAYTAPDAGDTLIKNLKINTLPNSSATSKIQLLD</sequence>
<dbReference type="GO" id="GO:0062064">
    <property type="term" value="F:box C/D methylation guide snoRNP complex binding"/>
    <property type="evidence" value="ECO:0007669"/>
    <property type="project" value="TreeGrafter"/>
</dbReference>
<comment type="caution">
    <text evidence="2">The sequence shown here is derived from an EMBL/GenBank/DDBJ whole genome shotgun (WGS) entry which is preliminary data.</text>
</comment>
<dbReference type="EMBL" id="MBFR01000245">
    <property type="protein sequence ID" value="PVU90670.1"/>
    <property type="molecule type" value="Genomic_DNA"/>
</dbReference>
<reference evidence="2 3" key="1">
    <citation type="journal article" date="2018" name="MBio">
        <title>Comparative Genomics Reveals the Core Gene Toolbox for the Fungus-Insect Symbiosis.</title>
        <authorList>
            <person name="Wang Y."/>
            <person name="Stata M."/>
            <person name="Wang W."/>
            <person name="Stajich J.E."/>
            <person name="White M.M."/>
            <person name="Moncalvo J.M."/>
        </authorList>
    </citation>
    <scope>NUCLEOTIDE SEQUENCE [LARGE SCALE GENOMIC DNA]</scope>
    <source>
        <strain evidence="2 3">SWE-8-4</strain>
    </source>
</reference>
<dbReference type="InterPro" id="IPR027921">
    <property type="entry name" value="NOPCHAP1"/>
</dbReference>
<feature type="compositionally biased region" description="Basic residues" evidence="1">
    <location>
        <begin position="8"/>
        <end position="21"/>
    </location>
</feature>
<evidence type="ECO:0000313" key="3">
    <source>
        <dbReference type="Proteomes" id="UP000245383"/>
    </source>
</evidence>
<protein>
    <submittedName>
        <fullName evidence="2">Uncharacterized protein</fullName>
    </submittedName>
</protein>
<dbReference type="OrthoDB" id="1112980at2759"/>
<dbReference type="PANTHER" id="PTHR28674:SF1">
    <property type="entry name" value="NOP PROTEIN CHAPERONE 1"/>
    <property type="match status" value="1"/>
</dbReference>
<dbReference type="AlphaFoldDB" id="A0A2T9YEB1"/>
<keyword evidence="3" id="KW-1185">Reference proteome</keyword>
<gene>
    <name evidence="2" type="ORF">BB561_004789</name>
</gene>
<feature type="region of interest" description="Disordered" evidence="1">
    <location>
        <begin position="1"/>
        <end position="28"/>
    </location>
</feature>
<dbReference type="Pfam" id="PF15370">
    <property type="entry name" value="NOPCHAP1"/>
    <property type="match status" value="1"/>
</dbReference>
<proteinExistence type="predicted"/>
<evidence type="ECO:0000313" key="2">
    <source>
        <dbReference type="EMBL" id="PVU90670.1"/>
    </source>
</evidence>
<accession>A0A2T9YEB1</accession>
<dbReference type="STRING" id="133385.A0A2T9YEB1"/>
<dbReference type="PANTHER" id="PTHR28674">
    <property type="entry name" value="SIMILAR TO DNA SEGMENT, CHR 10, WAYNE STATE UNIVERSITY 102,-EXPRESSED"/>
    <property type="match status" value="1"/>
</dbReference>
<name>A0A2T9YEB1_9FUNG</name>